<dbReference type="GO" id="GO:0045271">
    <property type="term" value="C:respiratory chain complex I"/>
    <property type="evidence" value="ECO:0007669"/>
    <property type="project" value="InterPro"/>
</dbReference>
<dbReference type="CDD" id="cd22902">
    <property type="entry name" value="NDUFA3"/>
    <property type="match status" value="1"/>
</dbReference>
<protein>
    <recommendedName>
        <fullName evidence="5">NADH dehydrogenase [ubiquinone] 1 alpha subcomplex subunit 3</fullName>
    </recommendedName>
    <alternativeName>
        <fullName evidence="15">Complex I-B9</fullName>
    </alternativeName>
    <alternativeName>
        <fullName evidence="16">NADH-ubiquinone oxidoreductase B9 subunit</fullName>
    </alternativeName>
</protein>
<comment type="function">
    <text evidence="1">Accessory subunit of the mitochondrial membrane respiratory chain NADH dehydrogenase (Complex I), that is believed not to be involved in catalysis. Complex I functions in the transfer of electrons from NADH to the respiratory chain. The immediate electron acceptor for the enzyme is believed to be ubiquinone.</text>
</comment>
<organism evidence="18 19">
    <name type="scientific">Hymenochirus boettgeri</name>
    <name type="common">Congo dwarf clawed frog</name>
    <dbReference type="NCBI Taxonomy" id="247094"/>
    <lineage>
        <taxon>Eukaryota</taxon>
        <taxon>Metazoa</taxon>
        <taxon>Chordata</taxon>
        <taxon>Craniata</taxon>
        <taxon>Vertebrata</taxon>
        <taxon>Euteleostomi</taxon>
        <taxon>Amphibia</taxon>
        <taxon>Batrachia</taxon>
        <taxon>Anura</taxon>
        <taxon>Pipoidea</taxon>
        <taxon>Pipidae</taxon>
        <taxon>Pipinae</taxon>
        <taxon>Hymenochirus</taxon>
    </lineage>
</organism>
<evidence type="ECO:0000256" key="10">
    <source>
        <dbReference type="ARBA" id="ARBA00022982"/>
    </source>
</evidence>
<proteinExistence type="inferred from homology"/>
<evidence type="ECO:0000256" key="11">
    <source>
        <dbReference type="ARBA" id="ARBA00022989"/>
    </source>
</evidence>
<evidence type="ECO:0000256" key="4">
    <source>
        <dbReference type="ARBA" id="ARBA00011533"/>
    </source>
</evidence>
<keyword evidence="9" id="KW-0999">Mitochondrion inner membrane</keyword>
<dbReference type="OrthoDB" id="199366at2759"/>
<comment type="caution">
    <text evidence="18">The sequence shown here is derived from an EMBL/GenBank/DDBJ whole genome shotgun (WGS) entry which is preliminary data.</text>
</comment>
<comment type="subunit">
    <text evidence="4">Complex I is composed of 45 different subunits.</text>
</comment>
<feature type="transmembrane region" description="Helical" evidence="17">
    <location>
        <begin position="18"/>
        <end position="38"/>
    </location>
</feature>
<keyword evidence="8 17" id="KW-0812">Transmembrane</keyword>
<comment type="subcellular location">
    <subcellularLocation>
        <location evidence="2">Mitochondrion inner membrane</location>
        <topology evidence="2">Single-pass membrane protein</topology>
    </subcellularLocation>
</comment>
<name>A0A8T2ISP8_9PIPI</name>
<accession>A0A8T2ISP8</accession>
<keyword evidence="14 17" id="KW-0472">Membrane</keyword>
<dbReference type="GO" id="GO:0005743">
    <property type="term" value="C:mitochondrial inner membrane"/>
    <property type="evidence" value="ECO:0007669"/>
    <property type="project" value="UniProtKB-SubCell"/>
</dbReference>
<dbReference type="EMBL" id="JAACNH010000008">
    <property type="protein sequence ID" value="KAG8434120.1"/>
    <property type="molecule type" value="Genomic_DNA"/>
</dbReference>
<sequence>MAAKIGAFLKNMWAKEPVITAAASIGILAIVIPVVSPYTKYTALLNQSVPYNYPVPVRDDGNLPDVPSHPTDKVGPNLDWFKNF</sequence>
<reference evidence="18" key="1">
    <citation type="thesis" date="2020" institute="ProQuest LLC" country="789 East Eisenhower Parkway, Ann Arbor, MI, USA">
        <title>Comparative Genomics and Chromosome Evolution.</title>
        <authorList>
            <person name="Mudd A.B."/>
        </authorList>
    </citation>
    <scope>NUCLEOTIDE SEQUENCE</scope>
    <source>
        <strain evidence="18">Female2</strain>
        <tissue evidence="18">Blood</tissue>
    </source>
</reference>
<evidence type="ECO:0000256" key="15">
    <source>
        <dbReference type="ARBA" id="ARBA00031425"/>
    </source>
</evidence>
<evidence type="ECO:0000256" key="13">
    <source>
        <dbReference type="ARBA" id="ARBA00023128"/>
    </source>
</evidence>
<evidence type="ECO:0000256" key="17">
    <source>
        <dbReference type="SAM" id="Phobius"/>
    </source>
</evidence>
<comment type="similarity">
    <text evidence="3">Belongs to the complex I NDUFA3 subunit family.</text>
</comment>
<evidence type="ECO:0000256" key="8">
    <source>
        <dbReference type="ARBA" id="ARBA00022692"/>
    </source>
</evidence>
<evidence type="ECO:0000256" key="3">
    <source>
        <dbReference type="ARBA" id="ARBA00008253"/>
    </source>
</evidence>
<keyword evidence="6" id="KW-0813">Transport</keyword>
<evidence type="ECO:0000256" key="2">
    <source>
        <dbReference type="ARBA" id="ARBA00004434"/>
    </source>
</evidence>
<dbReference type="PANTHER" id="PTHR15221">
    <property type="entry name" value="NADH DEHYDROGENASE [UBIQUINONE] 1 ALPHA SUBCOMPLEX SUBUNIT 3"/>
    <property type="match status" value="1"/>
</dbReference>
<gene>
    <name evidence="18" type="ORF">GDO86_012480</name>
</gene>
<evidence type="ECO:0000256" key="12">
    <source>
        <dbReference type="ARBA" id="ARBA00022990"/>
    </source>
</evidence>
<dbReference type="AlphaFoldDB" id="A0A8T2ISP8"/>
<keyword evidence="11 17" id="KW-1133">Transmembrane helix</keyword>
<evidence type="ECO:0000313" key="19">
    <source>
        <dbReference type="Proteomes" id="UP000812440"/>
    </source>
</evidence>
<evidence type="ECO:0000256" key="14">
    <source>
        <dbReference type="ARBA" id="ARBA00023136"/>
    </source>
</evidence>
<evidence type="ECO:0000313" key="18">
    <source>
        <dbReference type="EMBL" id="KAG8434120.1"/>
    </source>
</evidence>
<evidence type="ECO:0000256" key="9">
    <source>
        <dbReference type="ARBA" id="ARBA00022792"/>
    </source>
</evidence>
<evidence type="ECO:0000256" key="5">
    <source>
        <dbReference type="ARBA" id="ARBA00016391"/>
    </source>
</evidence>
<dbReference type="PANTHER" id="PTHR15221:SF0">
    <property type="entry name" value="NADH DEHYDROGENASE [UBIQUINONE] 1 ALPHA SUBCOMPLEX SUBUNIT 3"/>
    <property type="match status" value="1"/>
</dbReference>
<dbReference type="InterPro" id="IPR026626">
    <property type="entry name" value="NDUFA3"/>
</dbReference>
<evidence type="ECO:0000256" key="16">
    <source>
        <dbReference type="ARBA" id="ARBA00032035"/>
    </source>
</evidence>
<keyword evidence="12" id="KW-0007">Acetylation</keyword>
<evidence type="ECO:0000256" key="7">
    <source>
        <dbReference type="ARBA" id="ARBA00022660"/>
    </source>
</evidence>
<keyword evidence="7" id="KW-0679">Respiratory chain</keyword>
<evidence type="ECO:0000256" key="1">
    <source>
        <dbReference type="ARBA" id="ARBA00003195"/>
    </source>
</evidence>
<keyword evidence="13" id="KW-0496">Mitochondrion</keyword>
<keyword evidence="19" id="KW-1185">Reference proteome</keyword>
<evidence type="ECO:0000256" key="6">
    <source>
        <dbReference type="ARBA" id="ARBA00022448"/>
    </source>
</evidence>
<dbReference type="Proteomes" id="UP000812440">
    <property type="component" value="Chromosome 7"/>
</dbReference>
<dbReference type="Pfam" id="PF14987">
    <property type="entry name" value="NADHdh_A3"/>
    <property type="match status" value="1"/>
</dbReference>
<keyword evidence="10" id="KW-0249">Electron transport</keyword>